<reference evidence="3 4" key="1">
    <citation type="submission" date="2016-10" db="EMBL/GenBank/DDBJ databases">
        <authorList>
            <person name="de Groot N.N."/>
        </authorList>
    </citation>
    <scope>NUCLEOTIDE SEQUENCE [LARGE SCALE GENOMIC DNA]</scope>
    <source>
        <strain evidence="3 4">DSM 23842</strain>
    </source>
</reference>
<dbReference type="SUPFAM" id="SSF52172">
    <property type="entry name" value="CheY-like"/>
    <property type="match status" value="1"/>
</dbReference>
<dbReference type="PROSITE" id="PS50110">
    <property type="entry name" value="RESPONSE_REGULATORY"/>
    <property type="match status" value="1"/>
</dbReference>
<evidence type="ECO:0000313" key="3">
    <source>
        <dbReference type="EMBL" id="SEA67549.1"/>
    </source>
</evidence>
<organism evidence="3 4">
    <name type="scientific">Bizionia paragorgiae</name>
    <dbReference type="NCBI Taxonomy" id="283786"/>
    <lineage>
        <taxon>Bacteria</taxon>
        <taxon>Pseudomonadati</taxon>
        <taxon>Bacteroidota</taxon>
        <taxon>Flavobacteriia</taxon>
        <taxon>Flavobacteriales</taxon>
        <taxon>Flavobacteriaceae</taxon>
        <taxon>Bizionia</taxon>
    </lineage>
</organism>
<evidence type="ECO:0000313" key="4">
    <source>
        <dbReference type="Proteomes" id="UP000198846"/>
    </source>
</evidence>
<dbReference type="Proteomes" id="UP000198846">
    <property type="component" value="Unassembled WGS sequence"/>
</dbReference>
<feature type="domain" description="Response regulatory" evidence="2">
    <location>
        <begin position="7"/>
        <end position="138"/>
    </location>
</feature>
<keyword evidence="1" id="KW-0597">Phosphoprotein</keyword>
<dbReference type="STRING" id="283786.SAMN04487990_12423"/>
<dbReference type="InterPro" id="IPR001789">
    <property type="entry name" value="Sig_transdc_resp-reg_receiver"/>
</dbReference>
<dbReference type="Gene3D" id="3.40.50.2300">
    <property type="match status" value="1"/>
</dbReference>
<dbReference type="GO" id="GO:0000160">
    <property type="term" value="P:phosphorelay signal transduction system"/>
    <property type="evidence" value="ECO:0007669"/>
    <property type="project" value="InterPro"/>
</dbReference>
<protein>
    <submittedName>
        <fullName evidence="3">DNA-binding response regulator, NarL/FixJ family, contains REC and HTH domains</fullName>
    </submittedName>
</protein>
<gene>
    <name evidence="3" type="ORF">SAMN04487990_12423</name>
</gene>
<proteinExistence type="predicted"/>
<dbReference type="EMBL" id="FNQK01000024">
    <property type="protein sequence ID" value="SEA67549.1"/>
    <property type="molecule type" value="Genomic_DNA"/>
</dbReference>
<dbReference type="InterPro" id="IPR011006">
    <property type="entry name" value="CheY-like_superfamily"/>
</dbReference>
<dbReference type="RefSeq" id="WP_092136546.1">
    <property type="nucleotide sequence ID" value="NZ_FNQK01000024.1"/>
</dbReference>
<feature type="modified residue" description="4-aspartylphosphate" evidence="1">
    <location>
        <position position="66"/>
    </location>
</feature>
<dbReference type="GO" id="GO:0003677">
    <property type="term" value="F:DNA binding"/>
    <property type="evidence" value="ECO:0007669"/>
    <property type="project" value="UniProtKB-KW"/>
</dbReference>
<keyword evidence="4" id="KW-1185">Reference proteome</keyword>
<name>A0A1H4D533_BIZPA</name>
<keyword evidence="3" id="KW-0238">DNA-binding</keyword>
<dbReference type="OrthoDB" id="651456at2"/>
<dbReference type="AlphaFoldDB" id="A0A1H4D533"/>
<sequence>MNKTQIKILMTDDHPMIIEGYQNTLLSTKKEDQELIIDIAANCEQSIKAITKSIAINAPYDLFFFDISIPPTEDGIYQSGVDLASYVRRYVPDSKVVLLTMFNESYRIHNIIKNIKPDGFLIKSDITASELSSAFQAIINFPPYYSGTVNQILKKTLSTGLDVDEVNHEILYLLSQGVKNKDMTHRIHLSLSMIEKRKKYLKEIFNITDGKDDSLVIAAKKAGFV</sequence>
<accession>A0A1H4D533</accession>
<evidence type="ECO:0000256" key="1">
    <source>
        <dbReference type="PROSITE-ProRule" id="PRU00169"/>
    </source>
</evidence>
<evidence type="ECO:0000259" key="2">
    <source>
        <dbReference type="PROSITE" id="PS50110"/>
    </source>
</evidence>